<dbReference type="SMART" id="SM00822">
    <property type="entry name" value="PKS_KR"/>
    <property type="match status" value="1"/>
</dbReference>
<dbReference type="GO" id="GO:0008210">
    <property type="term" value="P:estrogen metabolic process"/>
    <property type="evidence" value="ECO:0007669"/>
    <property type="project" value="UniProtKB-ARBA"/>
</dbReference>
<dbReference type="Gene3D" id="3.40.50.720">
    <property type="entry name" value="NAD(P)-binding Rossmann-like Domain"/>
    <property type="match status" value="1"/>
</dbReference>
<comment type="similarity">
    <text evidence="3">Belongs to the short-chain dehydrogenases/reductases (SDR) family.</text>
</comment>
<dbReference type="EMBL" id="QCYY01001345">
    <property type="protein sequence ID" value="ROT78714.1"/>
    <property type="molecule type" value="Genomic_DNA"/>
</dbReference>
<comment type="pathway">
    <text evidence="13">Steroid biosynthesis; estrogen biosynthesis.</text>
</comment>
<keyword evidence="8" id="KW-0560">Oxidoreductase</keyword>
<evidence type="ECO:0000256" key="4">
    <source>
        <dbReference type="ARBA" id="ARBA00012456"/>
    </source>
</evidence>
<evidence type="ECO:0000256" key="23">
    <source>
        <dbReference type="ARBA" id="ARBA00081936"/>
    </source>
</evidence>
<comment type="pathway">
    <text evidence="2">Lipid metabolism; fatty acid biosynthesis.</text>
</comment>
<keyword evidence="6" id="KW-0597">Phosphoprotein</keyword>
<evidence type="ECO:0000256" key="18">
    <source>
        <dbReference type="ARBA" id="ARBA00065174"/>
    </source>
</evidence>
<keyword evidence="9" id="KW-0520">NAD</keyword>
<comment type="subcellular location">
    <subcellularLocation>
        <location evidence="1">Mitochondrion matrix</location>
    </subcellularLocation>
</comment>
<evidence type="ECO:0000256" key="17">
    <source>
        <dbReference type="ARBA" id="ARBA00052680"/>
    </source>
</evidence>
<dbReference type="GO" id="GO:0004303">
    <property type="term" value="F:estradiol 17-beta-dehydrogenase [NAD(P)+] activity"/>
    <property type="evidence" value="ECO:0007669"/>
    <property type="project" value="UniProtKB-EC"/>
</dbReference>
<dbReference type="Pfam" id="PF13561">
    <property type="entry name" value="adh_short_C2"/>
    <property type="match status" value="1"/>
</dbReference>
<dbReference type="AlphaFoldDB" id="A0A423TQI6"/>
<comment type="catalytic activity">
    <reaction evidence="16">
        <text>17beta-hydroxy-5alpha-androstan-3-one + NAD(+) = 5alpha-androstan-3,17-dione + NADH + H(+)</text>
        <dbReference type="Rhea" id="RHEA:41992"/>
        <dbReference type="ChEBI" id="CHEBI:15378"/>
        <dbReference type="ChEBI" id="CHEBI:15994"/>
        <dbReference type="ChEBI" id="CHEBI:16330"/>
        <dbReference type="ChEBI" id="CHEBI:57540"/>
        <dbReference type="ChEBI" id="CHEBI:57945"/>
    </reaction>
    <physiologicalReaction direction="left-to-right" evidence="16">
        <dbReference type="Rhea" id="RHEA:41993"/>
    </physiologicalReaction>
</comment>
<evidence type="ECO:0000256" key="22">
    <source>
        <dbReference type="ARBA" id="ARBA00081419"/>
    </source>
</evidence>
<reference evidence="27 28" key="2">
    <citation type="submission" date="2019-01" db="EMBL/GenBank/DDBJ databases">
        <title>The decoding of complex shrimp genome reveals the adaptation for benthos swimmer, frequently molting mechanism and breeding impact on genome.</title>
        <authorList>
            <person name="Sun Y."/>
            <person name="Gao Y."/>
            <person name="Yu Y."/>
        </authorList>
    </citation>
    <scope>NUCLEOTIDE SEQUENCE [LARGE SCALE GENOMIC DNA]</scope>
    <source>
        <tissue evidence="27">Muscle</tissue>
    </source>
</reference>
<evidence type="ECO:0000256" key="21">
    <source>
        <dbReference type="ARBA" id="ARBA00077835"/>
    </source>
</evidence>
<dbReference type="SUPFAM" id="SSF51735">
    <property type="entry name" value="NAD(P)-binding Rossmann-fold domains"/>
    <property type="match status" value="1"/>
</dbReference>
<comment type="caution">
    <text evidence="27">The sequence shown here is derived from an EMBL/GenBank/DDBJ whole genome shotgun (WGS) entry which is preliminary data.</text>
</comment>
<evidence type="ECO:0000256" key="8">
    <source>
        <dbReference type="ARBA" id="ARBA00023002"/>
    </source>
</evidence>
<gene>
    <name evidence="27" type="ORF">C7M84_002588</name>
</gene>
<dbReference type="EC" id="1.1.1.n12" evidence="4"/>
<evidence type="ECO:0000256" key="3">
    <source>
        <dbReference type="ARBA" id="ARBA00006484"/>
    </source>
</evidence>
<protein>
    <recommendedName>
        <fullName evidence="20">(3R)-3-hydroxyacyl-CoA dehydrogenase</fullName>
        <ecNumber evidence="19">1.1.1.239</ecNumber>
        <ecNumber evidence="4">1.1.1.n12</ecNumber>
    </recommendedName>
    <alternativeName>
        <fullName evidence="22">17-beta-hydroxysteroid dehydrogenase 8</fullName>
    </alternativeName>
    <alternativeName>
        <fullName evidence="21">3-ketoacyl-[acyl-carrier-protein] reductase alpha subunit</fullName>
    </alternativeName>
    <alternativeName>
        <fullName evidence="24">3-oxoacyl-[acyl-carrier-protein] reductase</fullName>
    </alternativeName>
    <alternativeName>
        <fullName evidence="25">Estradiol 17-beta-dehydrogenase 8</fullName>
    </alternativeName>
    <alternativeName>
        <fullName evidence="23">Testosterone 17-beta-dehydrogenase 8</fullName>
    </alternativeName>
</protein>
<keyword evidence="10" id="KW-0443">Lipid metabolism</keyword>
<evidence type="ECO:0000256" key="9">
    <source>
        <dbReference type="ARBA" id="ARBA00023027"/>
    </source>
</evidence>
<dbReference type="STRING" id="6689.A0A423TQI6"/>
<evidence type="ECO:0000256" key="10">
    <source>
        <dbReference type="ARBA" id="ARBA00023098"/>
    </source>
</evidence>
<dbReference type="PANTHER" id="PTHR42760">
    <property type="entry name" value="SHORT-CHAIN DEHYDROGENASES/REDUCTASES FAMILY MEMBER"/>
    <property type="match status" value="1"/>
</dbReference>
<evidence type="ECO:0000256" key="1">
    <source>
        <dbReference type="ARBA" id="ARBA00004305"/>
    </source>
</evidence>
<comment type="catalytic activity">
    <reaction evidence="15">
        <text>testosterone + NAD(+) = androst-4-ene-3,17-dione + NADH + H(+)</text>
        <dbReference type="Rhea" id="RHEA:14929"/>
        <dbReference type="ChEBI" id="CHEBI:15378"/>
        <dbReference type="ChEBI" id="CHEBI:16422"/>
        <dbReference type="ChEBI" id="CHEBI:17347"/>
        <dbReference type="ChEBI" id="CHEBI:57540"/>
        <dbReference type="ChEBI" id="CHEBI:57945"/>
        <dbReference type="EC" id="1.1.1.239"/>
    </reaction>
    <physiologicalReaction direction="left-to-right" evidence="15">
        <dbReference type="Rhea" id="RHEA:14930"/>
    </physiologicalReaction>
</comment>
<reference evidence="27 28" key="1">
    <citation type="submission" date="2018-04" db="EMBL/GenBank/DDBJ databases">
        <authorList>
            <person name="Zhang X."/>
            <person name="Yuan J."/>
            <person name="Li F."/>
            <person name="Xiang J."/>
        </authorList>
    </citation>
    <scope>NUCLEOTIDE SEQUENCE [LARGE SCALE GENOMIC DNA]</scope>
    <source>
        <tissue evidence="27">Muscle</tissue>
    </source>
</reference>
<accession>A0A423TQI6</accession>
<evidence type="ECO:0000256" key="25">
    <source>
        <dbReference type="ARBA" id="ARBA00083258"/>
    </source>
</evidence>
<evidence type="ECO:0000259" key="26">
    <source>
        <dbReference type="SMART" id="SM00822"/>
    </source>
</evidence>
<comment type="catalytic activity">
    <reaction evidence="17">
        <text>a (3R)-3-hydroxyacyl-CoA + NAD(+) = a 3-oxoacyl-CoA + NADH + H(+)</text>
        <dbReference type="Rhea" id="RHEA:32711"/>
        <dbReference type="ChEBI" id="CHEBI:15378"/>
        <dbReference type="ChEBI" id="CHEBI:57319"/>
        <dbReference type="ChEBI" id="CHEBI:57540"/>
        <dbReference type="ChEBI" id="CHEBI:57945"/>
        <dbReference type="ChEBI" id="CHEBI:90726"/>
        <dbReference type="EC" id="1.1.1.n12"/>
    </reaction>
    <physiologicalReaction direction="left-to-right" evidence="17">
        <dbReference type="Rhea" id="RHEA:32712"/>
    </physiologicalReaction>
</comment>
<keyword evidence="7" id="KW-0276">Fatty acid metabolism</keyword>
<keyword evidence="28" id="KW-1185">Reference proteome</keyword>
<evidence type="ECO:0000256" key="16">
    <source>
        <dbReference type="ARBA" id="ARBA00050435"/>
    </source>
</evidence>
<keyword evidence="11" id="KW-0496">Mitochondrion</keyword>
<evidence type="ECO:0000256" key="20">
    <source>
        <dbReference type="ARBA" id="ARBA00070911"/>
    </source>
</evidence>
<dbReference type="OrthoDB" id="1888931at2759"/>
<evidence type="ECO:0000256" key="7">
    <source>
        <dbReference type="ARBA" id="ARBA00022832"/>
    </source>
</evidence>
<dbReference type="EC" id="1.1.1.239" evidence="19"/>
<evidence type="ECO:0000256" key="11">
    <source>
        <dbReference type="ARBA" id="ARBA00023128"/>
    </source>
</evidence>
<dbReference type="InterPro" id="IPR002347">
    <property type="entry name" value="SDR_fam"/>
</dbReference>
<evidence type="ECO:0000256" key="5">
    <source>
        <dbReference type="ARBA" id="ARBA00022516"/>
    </source>
</evidence>
<evidence type="ECO:0000256" key="13">
    <source>
        <dbReference type="ARBA" id="ARBA00037929"/>
    </source>
</evidence>
<feature type="domain" description="Ketoreductase" evidence="26">
    <location>
        <begin position="6"/>
        <end position="191"/>
    </location>
</feature>
<dbReference type="PROSITE" id="PS00061">
    <property type="entry name" value="ADH_SHORT"/>
    <property type="match status" value="1"/>
</dbReference>
<evidence type="ECO:0000313" key="27">
    <source>
        <dbReference type="EMBL" id="ROT78714.1"/>
    </source>
</evidence>
<organism evidence="27 28">
    <name type="scientific">Penaeus vannamei</name>
    <name type="common">Whiteleg shrimp</name>
    <name type="synonym">Litopenaeus vannamei</name>
    <dbReference type="NCBI Taxonomy" id="6689"/>
    <lineage>
        <taxon>Eukaryota</taxon>
        <taxon>Metazoa</taxon>
        <taxon>Ecdysozoa</taxon>
        <taxon>Arthropoda</taxon>
        <taxon>Crustacea</taxon>
        <taxon>Multicrustacea</taxon>
        <taxon>Malacostraca</taxon>
        <taxon>Eumalacostraca</taxon>
        <taxon>Eucarida</taxon>
        <taxon>Decapoda</taxon>
        <taxon>Dendrobranchiata</taxon>
        <taxon>Penaeoidea</taxon>
        <taxon>Penaeidae</taxon>
        <taxon>Penaeus</taxon>
    </lineage>
</organism>
<dbReference type="GO" id="GO:0048038">
    <property type="term" value="F:quinone binding"/>
    <property type="evidence" value="ECO:0007669"/>
    <property type="project" value="TreeGrafter"/>
</dbReference>
<dbReference type="InterPro" id="IPR036291">
    <property type="entry name" value="NAD(P)-bd_dom_sf"/>
</dbReference>
<keyword evidence="5" id="KW-0444">Lipid biosynthesis</keyword>
<evidence type="ECO:0000256" key="6">
    <source>
        <dbReference type="ARBA" id="ARBA00022553"/>
    </source>
</evidence>
<dbReference type="GO" id="GO:0005759">
    <property type="term" value="C:mitochondrial matrix"/>
    <property type="evidence" value="ECO:0007669"/>
    <property type="project" value="UniProtKB-SubCell"/>
</dbReference>
<name>A0A423TQI6_PENVA</name>
<comment type="subunit">
    <text evidence="18">Heterotetramer with CBR4; contains two molecules of HSD17B8 and CBR4.</text>
</comment>
<comment type="catalytic activity">
    <reaction evidence="14">
        <text>17beta-estradiol + NAD(+) = estrone + NADH + H(+)</text>
        <dbReference type="Rhea" id="RHEA:24612"/>
        <dbReference type="ChEBI" id="CHEBI:15378"/>
        <dbReference type="ChEBI" id="CHEBI:16469"/>
        <dbReference type="ChEBI" id="CHEBI:17263"/>
        <dbReference type="ChEBI" id="CHEBI:57540"/>
        <dbReference type="ChEBI" id="CHEBI:57945"/>
        <dbReference type="EC" id="1.1.1.62"/>
    </reaction>
    <physiologicalReaction direction="left-to-right" evidence="14">
        <dbReference type="Rhea" id="RHEA:24613"/>
    </physiologicalReaction>
    <physiologicalReaction direction="right-to-left" evidence="14">
        <dbReference type="Rhea" id="RHEA:24614"/>
    </physiologicalReaction>
</comment>
<evidence type="ECO:0000256" key="24">
    <source>
        <dbReference type="ARBA" id="ARBA00083097"/>
    </source>
</evidence>
<dbReference type="InterPro" id="IPR057326">
    <property type="entry name" value="KR_dom"/>
</dbReference>
<dbReference type="PANTHER" id="PTHR42760:SF83">
    <property type="entry name" value="(3R)-3-HYDROXYACYL-COA DEHYDROGENASE"/>
    <property type="match status" value="1"/>
</dbReference>
<proteinExistence type="inferred from homology"/>
<dbReference type="FunFam" id="3.40.50.720:FF:000231">
    <property type="entry name" value="Estradiol 17-beta-dehydrogenase 8"/>
    <property type="match status" value="1"/>
</dbReference>
<dbReference type="InterPro" id="IPR020904">
    <property type="entry name" value="Sc_DH/Rdtase_CS"/>
</dbReference>
<evidence type="ECO:0000256" key="14">
    <source>
        <dbReference type="ARBA" id="ARBA00049069"/>
    </source>
</evidence>
<evidence type="ECO:0000256" key="12">
    <source>
        <dbReference type="ARBA" id="ARBA00023160"/>
    </source>
</evidence>
<dbReference type="GO" id="GO:0006633">
    <property type="term" value="P:fatty acid biosynthetic process"/>
    <property type="evidence" value="ECO:0007669"/>
    <property type="project" value="UniProtKB-KW"/>
</dbReference>
<evidence type="ECO:0000256" key="15">
    <source>
        <dbReference type="ARBA" id="ARBA00050232"/>
    </source>
</evidence>
<dbReference type="PRINTS" id="PR00081">
    <property type="entry name" value="GDHRDH"/>
</dbReference>
<dbReference type="PRINTS" id="PR00080">
    <property type="entry name" value="SDRFAMILY"/>
</dbReference>
<evidence type="ECO:0000256" key="2">
    <source>
        <dbReference type="ARBA" id="ARBA00005194"/>
    </source>
</evidence>
<evidence type="ECO:0000313" key="28">
    <source>
        <dbReference type="Proteomes" id="UP000283509"/>
    </source>
</evidence>
<sequence length="248" mass="26143">MMFAGKLAMVTGGGSGIGRAVCRVLAREGARVVAADLNPDAAQQTVDMLINPNNHLAVSMNVVEKASIASAIRTSVEKYSTPPSLVANAAGITRDNFLLQMEENTFMEVLDVNVKGSFLVTQLVAGQLVEHGLKDGAIVNLSSIIGKTGNLGQCNYAASKAAVNGFTKTAARELAKLGIRVNSVLPGFTRTPMTETVPDKVIEKLLKLIPLHRVAEPEEIAEVVAFLLSDKSSYMTGTCVEVTGGLAM</sequence>
<keyword evidence="12" id="KW-0275">Fatty acid biosynthesis</keyword>
<evidence type="ECO:0000256" key="19">
    <source>
        <dbReference type="ARBA" id="ARBA00066822"/>
    </source>
</evidence>
<dbReference type="Proteomes" id="UP000283509">
    <property type="component" value="Unassembled WGS sequence"/>
</dbReference>
<dbReference type="GO" id="GO:0047035">
    <property type="term" value="F:testosterone dehydrogenase (NAD+) activity"/>
    <property type="evidence" value="ECO:0007669"/>
    <property type="project" value="UniProtKB-EC"/>
</dbReference>